<dbReference type="Proteomes" id="UP000799302">
    <property type="component" value="Unassembled WGS sequence"/>
</dbReference>
<dbReference type="SUPFAM" id="SSF53474">
    <property type="entry name" value="alpha/beta-Hydrolases"/>
    <property type="match status" value="1"/>
</dbReference>
<dbReference type="OrthoDB" id="5396420at2759"/>
<accession>A0A6A6UF52</accession>
<dbReference type="EMBL" id="MU004234">
    <property type="protein sequence ID" value="KAF2670256.1"/>
    <property type="molecule type" value="Genomic_DNA"/>
</dbReference>
<protein>
    <recommendedName>
        <fullName evidence="1">Alpha/beta hydrolase fold-3 domain-containing protein</fullName>
    </recommendedName>
</protein>
<evidence type="ECO:0000313" key="2">
    <source>
        <dbReference type="EMBL" id="KAF2670256.1"/>
    </source>
</evidence>
<name>A0A6A6UF52_9PEZI</name>
<dbReference type="InterPro" id="IPR013094">
    <property type="entry name" value="AB_hydrolase_3"/>
</dbReference>
<dbReference type="AlphaFoldDB" id="A0A6A6UF52"/>
<evidence type="ECO:0000259" key="1">
    <source>
        <dbReference type="Pfam" id="PF07859"/>
    </source>
</evidence>
<evidence type="ECO:0000313" key="3">
    <source>
        <dbReference type="Proteomes" id="UP000799302"/>
    </source>
</evidence>
<dbReference type="Gene3D" id="3.40.50.1820">
    <property type="entry name" value="alpha/beta hydrolase"/>
    <property type="match status" value="1"/>
</dbReference>
<proteinExistence type="predicted"/>
<gene>
    <name evidence="2" type="ORF">BT63DRAFT_232963</name>
</gene>
<sequence length="448" mass="49440">MISLHRSVNRRAIRWPERLNTGAAGPFTHARHRVHFLSLGSQSLLNSTIKPFQHGRFYSSVIQRPAASEIVNLPVRYSSITLNVLEPISGPKFETVLLYLGAGPFLGQANQPGFDEPIIAALGAASNATIIRIGYQAEAGFPFPIAVHDVLAGYDWAIERIAERNEDSQRSAIGKIGVVGQLFGGSLATSLALTESRRGVWPARVQAAAVNNPITDWVVPDREKLELAAAQFGVLKVDDADPDTENIMARSNKSKRKGPALSSWQKYKDSNVLGAKDLLKARKSIFTKEDSFYDVFASPIHFFRTPGIEFPLPASTLPDSETDEPPDYTLSRKSRRVFPPAGSNIMLPHYRMTTGEESILASQNEEFILSLYSGEVSRHLKTHGLRASHLKHLDEDQQNEVDFISEQADVKFKSYALPGVGLWGVGPGNLWRSDAEMAGDWLRQVLTV</sequence>
<dbReference type="GO" id="GO:0016787">
    <property type="term" value="F:hydrolase activity"/>
    <property type="evidence" value="ECO:0007669"/>
    <property type="project" value="InterPro"/>
</dbReference>
<keyword evidence="3" id="KW-1185">Reference proteome</keyword>
<organism evidence="2 3">
    <name type="scientific">Microthyrium microscopicum</name>
    <dbReference type="NCBI Taxonomy" id="703497"/>
    <lineage>
        <taxon>Eukaryota</taxon>
        <taxon>Fungi</taxon>
        <taxon>Dikarya</taxon>
        <taxon>Ascomycota</taxon>
        <taxon>Pezizomycotina</taxon>
        <taxon>Dothideomycetes</taxon>
        <taxon>Dothideomycetes incertae sedis</taxon>
        <taxon>Microthyriales</taxon>
        <taxon>Microthyriaceae</taxon>
        <taxon>Microthyrium</taxon>
    </lineage>
</organism>
<dbReference type="InterPro" id="IPR029058">
    <property type="entry name" value="AB_hydrolase_fold"/>
</dbReference>
<feature type="domain" description="Alpha/beta hydrolase fold-3" evidence="1">
    <location>
        <begin position="101"/>
        <end position="225"/>
    </location>
</feature>
<dbReference type="Pfam" id="PF07859">
    <property type="entry name" value="Abhydrolase_3"/>
    <property type="match status" value="1"/>
</dbReference>
<reference evidence="2" key="1">
    <citation type="journal article" date="2020" name="Stud. Mycol.">
        <title>101 Dothideomycetes genomes: a test case for predicting lifestyles and emergence of pathogens.</title>
        <authorList>
            <person name="Haridas S."/>
            <person name="Albert R."/>
            <person name="Binder M."/>
            <person name="Bloem J."/>
            <person name="Labutti K."/>
            <person name="Salamov A."/>
            <person name="Andreopoulos B."/>
            <person name="Baker S."/>
            <person name="Barry K."/>
            <person name="Bills G."/>
            <person name="Bluhm B."/>
            <person name="Cannon C."/>
            <person name="Castanera R."/>
            <person name="Culley D."/>
            <person name="Daum C."/>
            <person name="Ezra D."/>
            <person name="Gonzalez J."/>
            <person name="Henrissat B."/>
            <person name="Kuo A."/>
            <person name="Liang C."/>
            <person name="Lipzen A."/>
            <person name="Lutzoni F."/>
            <person name="Magnuson J."/>
            <person name="Mondo S."/>
            <person name="Nolan M."/>
            <person name="Ohm R."/>
            <person name="Pangilinan J."/>
            <person name="Park H.-J."/>
            <person name="Ramirez L."/>
            <person name="Alfaro M."/>
            <person name="Sun H."/>
            <person name="Tritt A."/>
            <person name="Yoshinaga Y."/>
            <person name="Zwiers L.-H."/>
            <person name="Turgeon B."/>
            <person name="Goodwin S."/>
            <person name="Spatafora J."/>
            <person name="Crous P."/>
            <person name="Grigoriev I."/>
        </authorList>
    </citation>
    <scope>NUCLEOTIDE SEQUENCE</scope>
    <source>
        <strain evidence="2">CBS 115976</strain>
    </source>
</reference>